<name>A0A2T7NWY0_POMCA</name>
<dbReference type="AlphaFoldDB" id="A0A2T7NWY0"/>
<evidence type="ECO:0000259" key="9">
    <source>
        <dbReference type="Pfam" id="PF02868"/>
    </source>
</evidence>
<protein>
    <recommendedName>
        <fullName evidence="12">Peptidase M4 domain-containing protein</fullName>
    </recommendedName>
</protein>
<dbReference type="GO" id="GO:0006508">
    <property type="term" value="P:proteolysis"/>
    <property type="evidence" value="ECO:0007669"/>
    <property type="project" value="UniProtKB-KW"/>
</dbReference>
<evidence type="ECO:0000256" key="7">
    <source>
        <dbReference type="SAM" id="SignalP"/>
    </source>
</evidence>
<dbReference type="Pfam" id="PF02868">
    <property type="entry name" value="Peptidase_M4_C"/>
    <property type="match status" value="1"/>
</dbReference>
<dbReference type="Gene3D" id="3.10.450.40">
    <property type="match status" value="1"/>
</dbReference>
<keyword evidence="7" id="KW-0732">Signal</keyword>
<dbReference type="Gene3D" id="3.10.170.10">
    <property type="match status" value="1"/>
</dbReference>
<comment type="similarity">
    <text evidence="1">Belongs to the peptidase M4 family.</text>
</comment>
<dbReference type="InterPro" id="IPR050728">
    <property type="entry name" value="Zinc_Metalloprotease_M4"/>
</dbReference>
<dbReference type="SUPFAM" id="SSF55486">
    <property type="entry name" value="Metalloproteases ('zincins'), catalytic domain"/>
    <property type="match status" value="1"/>
</dbReference>
<evidence type="ECO:0000256" key="3">
    <source>
        <dbReference type="ARBA" id="ARBA00022723"/>
    </source>
</evidence>
<sequence>MFTMKTLLVALLVGLLQAAGVDGATRVDAKRHLLQRLEELGGPPIVPSVRPGVCPSGTSWGLDLRLSSRGRQVFDSQITVESDPVEQEIVDITGSFVKDIEDDTGGQPSVYPNQALYAVLQEMGDNRDKANDIKIEIKIFLDENSQAFPGYFVQYLVEDDIRPRRPTAIVDGRDGRVVMKWNSLSTLCPDAQGVGGNEKVGRRVFDGEQFPCLEVTKDGEECVLENRWVKVVNMDGSKLYNITNAMKYDCHMANDSINGAYSPALDAFFIGTRIVKMFSEWFNITVIKDNKLILRVHYGINYTNAFWNGANCTFGDSMGFLFPFVAPDTVGHEVGHALIEQHSGLLWYQEPGAINEAFADITGEVIEHYISGHDWMVGMDIVRGGTLSGVPRLPARQSDVLASDVHLQERVCELMKSVYDLGQNGGIYKEVFEHVGIQVCETEDHVVGLRNNQTYRNLHVSNTTRPVFTFGLPGEWTAKFWVKASSQKGDVHITVSNQTWLQAYDPDTPGILVEGLGSVSYTVTNRKLYHVTITLSSDSADLWDDVVLEAGYLCLAAQPNKPWLL</sequence>
<dbReference type="InterPro" id="IPR013856">
    <property type="entry name" value="Peptidase_M4_domain"/>
</dbReference>
<dbReference type="InterPro" id="IPR027268">
    <property type="entry name" value="Peptidase_M4/M1_CTD_sf"/>
</dbReference>
<dbReference type="InterPro" id="IPR001570">
    <property type="entry name" value="Peptidase_M4_C_domain"/>
</dbReference>
<evidence type="ECO:0000313" key="11">
    <source>
        <dbReference type="Proteomes" id="UP000245119"/>
    </source>
</evidence>
<dbReference type="Gene3D" id="1.10.390.10">
    <property type="entry name" value="Neutral Protease Domain 2"/>
    <property type="match status" value="1"/>
</dbReference>
<gene>
    <name evidence="10" type="ORF">C0Q70_13334</name>
</gene>
<dbReference type="OrthoDB" id="5332336at2759"/>
<keyword evidence="6" id="KW-0482">Metalloprotease</keyword>
<keyword evidence="5" id="KW-0862">Zinc</keyword>
<dbReference type="PANTHER" id="PTHR33794">
    <property type="entry name" value="BACILLOLYSIN"/>
    <property type="match status" value="1"/>
</dbReference>
<feature type="domain" description="Peptidase M4" evidence="8">
    <location>
        <begin position="209"/>
        <end position="340"/>
    </location>
</feature>
<dbReference type="Pfam" id="PF01447">
    <property type="entry name" value="Peptidase_M4"/>
    <property type="match status" value="1"/>
</dbReference>
<feature type="domain" description="Peptidase M4 C-terminal" evidence="9">
    <location>
        <begin position="343"/>
        <end position="384"/>
    </location>
</feature>
<evidence type="ECO:0000256" key="5">
    <source>
        <dbReference type="ARBA" id="ARBA00022833"/>
    </source>
</evidence>
<feature type="signal peptide" evidence="7">
    <location>
        <begin position="1"/>
        <end position="23"/>
    </location>
</feature>
<keyword evidence="3" id="KW-0479">Metal-binding</keyword>
<keyword evidence="11" id="KW-1185">Reference proteome</keyword>
<dbReference type="EMBL" id="PZQS01000008">
    <property type="protein sequence ID" value="PVD25675.1"/>
    <property type="molecule type" value="Genomic_DNA"/>
</dbReference>
<comment type="caution">
    <text evidence="10">The sequence shown here is derived from an EMBL/GenBank/DDBJ whole genome shotgun (WGS) entry which is preliminary data.</text>
</comment>
<evidence type="ECO:0008006" key="12">
    <source>
        <dbReference type="Google" id="ProtNLM"/>
    </source>
</evidence>
<dbReference type="InterPro" id="IPR023612">
    <property type="entry name" value="Peptidase_M4"/>
</dbReference>
<proteinExistence type="inferred from homology"/>
<accession>A0A2T7NWY0</accession>
<dbReference type="PANTHER" id="PTHR33794:SF1">
    <property type="entry name" value="BACILLOLYSIN"/>
    <property type="match status" value="1"/>
</dbReference>
<dbReference type="STRING" id="400727.A0A2T7NWY0"/>
<feature type="chain" id="PRO_5015700790" description="Peptidase M4 domain-containing protein" evidence="7">
    <location>
        <begin position="24"/>
        <end position="565"/>
    </location>
</feature>
<dbReference type="GO" id="GO:0046872">
    <property type="term" value="F:metal ion binding"/>
    <property type="evidence" value="ECO:0007669"/>
    <property type="project" value="UniProtKB-KW"/>
</dbReference>
<evidence type="ECO:0000256" key="1">
    <source>
        <dbReference type="ARBA" id="ARBA00009388"/>
    </source>
</evidence>
<evidence type="ECO:0000313" key="10">
    <source>
        <dbReference type="EMBL" id="PVD25675.1"/>
    </source>
</evidence>
<evidence type="ECO:0000256" key="6">
    <source>
        <dbReference type="ARBA" id="ARBA00023049"/>
    </source>
</evidence>
<dbReference type="GO" id="GO:0004222">
    <property type="term" value="F:metalloendopeptidase activity"/>
    <property type="evidence" value="ECO:0007669"/>
    <property type="project" value="InterPro"/>
</dbReference>
<reference evidence="10 11" key="1">
    <citation type="submission" date="2018-04" db="EMBL/GenBank/DDBJ databases">
        <title>The genome of golden apple snail Pomacea canaliculata provides insight into stress tolerance and invasive adaptation.</title>
        <authorList>
            <person name="Liu C."/>
            <person name="Liu B."/>
            <person name="Ren Y."/>
            <person name="Zhang Y."/>
            <person name="Wang H."/>
            <person name="Li S."/>
            <person name="Jiang F."/>
            <person name="Yin L."/>
            <person name="Zhang G."/>
            <person name="Qian W."/>
            <person name="Fan W."/>
        </authorList>
    </citation>
    <scope>NUCLEOTIDE SEQUENCE [LARGE SCALE GENOMIC DNA]</scope>
    <source>
        <strain evidence="10">SZHN2017</strain>
        <tissue evidence="10">Muscle</tissue>
    </source>
</reference>
<evidence type="ECO:0000259" key="8">
    <source>
        <dbReference type="Pfam" id="PF01447"/>
    </source>
</evidence>
<dbReference type="PRINTS" id="PR00730">
    <property type="entry name" value="THERMOLYSIN"/>
</dbReference>
<evidence type="ECO:0000256" key="4">
    <source>
        <dbReference type="ARBA" id="ARBA00022801"/>
    </source>
</evidence>
<keyword evidence="4" id="KW-0378">Hydrolase</keyword>
<organism evidence="10 11">
    <name type="scientific">Pomacea canaliculata</name>
    <name type="common">Golden apple snail</name>
    <dbReference type="NCBI Taxonomy" id="400727"/>
    <lineage>
        <taxon>Eukaryota</taxon>
        <taxon>Metazoa</taxon>
        <taxon>Spiralia</taxon>
        <taxon>Lophotrochozoa</taxon>
        <taxon>Mollusca</taxon>
        <taxon>Gastropoda</taxon>
        <taxon>Caenogastropoda</taxon>
        <taxon>Architaenioglossa</taxon>
        <taxon>Ampullarioidea</taxon>
        <taxon>Ampullariidae</taxon>
        <taxon>Pomacea</taxon>
    </lineage>
</organism>
<evidence type="ECO:0000256" key="2">
    <source>
        <dbReference type="ARBA" id="ARBA00022670"/>
    </source>
</evidence>
<keyword evidence="2" id="KW-0645">Protease</keyword>
<dbReference type="Proteomes" id="UP000245119">
    <property type="component" value="Linkage Group LG8"/>
</dbReference>